<proteinExistence type="predicted"/>
<name>A0A5E4SST6_9BURK</name>
<dbReference type="Proteomes" id="UP000367825">
    <property type="component" value="Unassembled WGS sequence"/>
</dbReference>
<dbReference type="OrthoDB" id="73307at2"/>
<dbReference type="RefSeq" id="WP_150554462.1">
    <property type="nucleotide sequence ID" value="NZ_CABPSC010000002.1"/>
</dbReference>
<dbReference type="Pfam" id="PF06150">
    <property type="entry name" value="ChaB"/>
    <property type="match status" value="1"/>
</dbReference>
<sequence length="80" mass="9479">MPYHQTRDLPASVKNHLPAHAQEIYLKAFNAAWDEYKEPAERRGHESREETAHKVAWTAVKKNYEKDESSGQWRAKKHRH</sequence>
<dbReference type="SUPFAM" id="SSF140376">
    <property type="entry name" value="ChaB-like"/>
    <property type="match status" value="1"/>
</dbReference>
<dbReference type="Gene3D" id="1.10.1740.70">
    <property type="entry name" value="ChaB"/>
    <property type="match status" value="1"/>
</dbReference>
<accession>A0A5E4SST6</accession>
<dbReference type="AlphaFoldDB" id="A0A5E4SST6"/>
<dbReference type="InterPro" id="IPR009317">
    <property type="entry name" value="ChaB"/>
</dbReference>
<evidence type="ECO:0000313" key="1">
    <source>
        <dbReference type="EMBL" id="VVD77913.1"/>
    </source>
</evidence>
<dbReference type="InterPro" id="IPR037205">
    <property type="entry name" value="ChaB_sf"/>
</dbReference>
<reference evidence="1 2" key="1">
    <citation type="submission" date="2019-08" db="EMBL/GenBank/DDBJ databases">
        <authorList>
            <person name="Peeters C."/>
        </authorList>
    </citation>
    <scope>NUCLEOTIDE SEQUENCE [LARGE SCALE GENOMIC DNA]</scope>
    <source>
        <strain evidence="1 2">LMG 31109</strain>
    </source>
</reference>
<keyword evidence="2" id="KW-1185">Reference proteome</keyword>
<protein>
    <submittedName>
        <fullName evidence="1">Cation transport regulator ChaB</fullName>
    </submittedName>
</protein>
<gene>
    <name evidence="1" type="ORF">PNO31109_00932</name>
</gene>
<dbReference type="EMBL" id="CABPSC010000002">
    <property type="protein sequence ID" value="VVD77913.1"/>
    <property type="molecule type" value="Genomic_DNA"/>
</dbReference>
<organism evidence="1 2">
    <name type="scientific">Pandoraea nosoerga</name>
    <dbReference type="NCBI Taxonomy" id="2508296"/>
    <lineage>
        <taxon>Bacteria</taxon>
        <taxon>Pseudomonadati</taxon>
        <taxon>Pseudomonadota</taxon>
        <taxon>Betaproteobacteria</taxon>
        <taxon>Burkholderiales</taxon>
        <taxon>Burkholderiaceae</taxon>
        <taxon>Pandoraea</taxon>
    </lineage>
</organism>
<evidence type="ECO:0000313" key="2">
    <source>
        <dbReference type="Proteomes" id="UP000367825"/>
    </source>
</evidence>